<dbReference type="AlphaFoldDB" id="A7F6Q8"/>
<dbReference type="InParanoid" id="A7F6Q8"/>
<name>A7F6Q8_SCLS1</name>
<proteinExistence type="predicted"/>
<reference evidence="2" key="1">
    <citation type="journal article" date="2011" name="PLoS Genet.">
        <title>Genomic analysis of the necrotrophic fungal pathogens Sclerotinia sclerotiorum and Botrytis cinerea.</title>
        <authorList>
            <person name="Amselem J."/>
            <person name="Cuomo C.A."/>
            <person name="van Kan J.A."/>
            <person name="Viaud M."/>
            <person name="Benito E.P."/>
            <person name="Couloux A."/>
            <person name="Coutinho P.M."/>
            <person name="de Vries R.P."/>
            <person name="Dyer P.S."/>
            <person name="Fillinger S."/>
            <person name="Fournier E."/>
            <person name="Gout L."/>
            <person name="Hahn M."/>
            <person name="Kohn L."/>
            <person name="Lapalu N."/>
            <person name="Plummer K.M."/>
            <person name="Pradier J.M."/>
            <person name="Quevillon E."/>
            <person name="Sharon A."/>
            <person name="Simon A."/>
            <person name="ten Have A."/>
            <person name="Tudzynski B."/>
            <person name="Tudzynski P."/>
            <person name="Wincker P."/>
            <person name="Andrew M."/>
            <person name="Anthouard V."/>
            <person name="Beever R.E."/>
            <person name="Beffa R."/>
            <person name="Benoit I."/>
            <person name="Bouzid O."/>
            <person name="Brault B."/>
            <person name="Chen Z."/>
            <person name="Choquer M."/>
            <person name="Collemare J."/>
            <person name="Cotton P."/>
            <person name="Danchin E.G."/>
            <person name="Da Silva C."/>
            <person name="Gautier A."/>
            <person name="Giraud C."/>
            <person name="Giraud T."/>
            <person name="Gonzalez C."/>
            <person name="Grossetete S."/>
            <person name="Guldener U."/>
            <person name="Henrissat B."/>
            <person name="Howlett B.J."/>
            <person name="Kodira C."/>
            <person name="Kretschmer M."/>
            <person name="Lappartient A."/>
            <person name="Leroch M."/>
            <person name="Levis C."/>
            <person name="Mauceli E."/>
            <person name="Neuveglise C."/>
            <person name="Oeser B."/>
            <person name="Pearson M."/>
            <person name="Poulain J."/>
            <person name="Poussereau N."/>
            <person name="Quesneville H."/>
            <person name="Rascle C."/>
            <person name="Schumacher J."/>
            <person name="Segurens B."/>
            <person name="Sexton A."/>
            <person name="Silva E."/>
            <person name="Sirven C."/>
            <person name="Soanes D.M."/>
            <person name="Talbot N.J."/>
            <person name="Templeton M."/>
            <person name="Yandava C."/>
            <person name="Yarden O."/>
            <person name="Zeng Q."/>
            <person name="Rollins J.A."/>
            <person name="Lebrun M.H."/>
            <person name="Dickman M."/>
        </authorList>
    </citation>
    <scope>NUCLEOTIDE SEQUENCE [LARGE SCALE GENOMIC DNA]</scope>
    <source>
        <strain evidence="2">ATCC 18683 / 1980 / Ss-1</strain>
    </source>
</reference>
<evidence type="ECO:0000313" key="1">
    <source>
        <dbReference type="EMBL" id="EDN98429.1"/>
    </source>
</evidence>
<organism evidence="1 2">
    <name type="scientific">Sclerotinia sclerotiorum (strain ATCC 18683 / 1980 / Ss-1)</name>
    <name type="common">White mold</name>
    <name type="synonym">Whetzelinia sclerotiorum</name>
    <dbReference type="NCBI Taxonomy" id="665079"/>
    <lineage>
        <taxon>Eukaryota</taxon>
        <taxon>Fungi</taxon>
        <taxon>Dikarya</taxon>
        <taxon>Ascomycota</taxon>
        <taxon>Pezizomycotina</taxon>
        <taxon>Leotiomycetes</taxon>
        <taxon>Helotiales</taxon>
        <taxon>Sclerotiniaceae</taxon>
        <taxon>Sclerotinia</taxon>
    </lineage>
</organism>
<dbReference type="Proteomes" id="UP000001312">
    <property type="component" value="Unassembled WGS sequence"/>
</dbReference>
<dbReference type="EMBL" id="CH476644">
    <property type="protein sequence ID" value="EDN98429.1"/>
    <property type="molecule type" value="Genomic_DNA"/>
</dbReference>
<accession>A7F6Q8</accession>
<keyword evidence="2" id="KW-1185">Reference proteome</keyword>
<protein>
    <submittedName>
        <fullName evidence="1">Uncharacterized protein</fullName>
    </submittedName>
</protein>
<sequence length="46" mass="4969">MGSMGSEAQRINVWLDCDPGHDVSFISSYLFGDMHVESVLYSSSGG</sequence>
<evidence type="ECO:0000313" key="2">
    <source>
        <dbReference type="Proteomes" id="UP000001312"/>
    </source>
</evidence>
<gene>
    <name evidence="1" type="ORF">SS1G_13287</name>
</gene>
<dbReference type="RefSeq" id="XP_001585771.1">
    <property type="nucleotide sequence ID" value="XM_001585721.1"/>
</dbReference>
<dbReference type="GeneID" id="5481938"/>
<dbReference type="KEGG" id="ssl:SS1G_13287"/>